<evidence type="ECO:0000313" key="2">
    <source>
        <dbReference type="EMBL" id="GAH27422.1"/>
    </source>
</evidence>
<feature type="transmembrane region" description="Helical" evidence="1">
    <location>
        <begin position="110"/>
        <end position="130"/>
    </location>
</feature>
<dbReference type="Pfam" id="PF04240">
    <property type="entry name" value="Caroten_synth"/>
    <property type="match status" value="1"/>
</dbReference>
<feature type="transmembrane region" description="Helical" evidence="1">
    <location>
        <begin position="21"/>
        <end position="43"/>
    </location>
</feature>
<keyword evidence="1" id="KW-1133">Transmembrane helix</keyword>
<evidence type="ECO:0000256" key="1">
    <source>
        <dbReference type="SAM" id="Phobius"/>
    </source>
</evidence>
<evidence type="ECO:0008006" key="3">
    <source>
        <dbReference type="Google" id="ProtNLM"/>
    </source>
</evidence>
<sequence length="148" mass="16398">MIEKEEPTLISTKRKVKRPGVVMGLFALGLEATGVASGAYVYGDFPLKILGVPLCIPVMWVLVMALAYVISKEHGPLVGVLSAYSLDLALEPIAYYTGIWTWLEPYTLQVYWGSTVANALVWLGMCYLGIKLWEVRVESVCSLRPSER</sequence>
<organism evidence="2">
    <name type="scientific">marine sediment metagenome</name>
    <dbReference type="NCBI Taxonomy" id="412755"/>
    <lineage>
        <taxon>unclassified sequences</taxon>
        <taxon>metagenomes</taxon>
        <taxon>ecological metagenomes</taxon>
    </lineage>
</organism>
<dbReference type="EMBL" id="BARU01000973">
    <property type="protein sequence ID" value="GAH27422.1"/>
    <property type="molecule type" value="Genomic_DNA"/>
</dbReference>
<proteinExistence type="predicted"/>
<comment type="caution">
    <text evidence="2">The sequence shown here is derived from an EMBL/GenBank/DDBJ whole genome shotgun (WGS) entry which is preliminary data.</text>
</comment>
<dbReference type="AlphaFoldDB" id="X1E4E9"/>
<reference evidence="2" key="1">
    <citation type="journal article" date="2014" name="Front. Microbiol.">
        <title>High frequency of phylogenetically diverse reductive dehalogenase-homologous genes in deep subseafloor sedimentary metagenomes.</title>
        <authorList>
            <person name="Kawai M."/>
            <person name="Futagami T."/>
            <person name="Toyoda A."/>
            <person name="Takaki Y."/>
            <person name="Nishi S."/>
            <person name="Hori S."/>
            <person name="Arai W."/>
            <person name="Tsubouchi T."/>
            <person name="Morono Y."/>
            <person name="Uchiyama I."/>
            <person name="Ito T."/>
            <person name="Fujiyama A."/>
            <person name="Inagaki F."/>
            <person name="Takami H."/>
        </authorList>
    </citation>
    <scope>NUCLEOTIDE SEQUENCE</scope>
    <source>
        <strain evidence="2">Expedition CK06-06</strain>
    </source>
</reference>
<keyword evidence="1" id="KW-0812">Transmembrane</keyword>
<feature type="transmembrane region" description="Helical" evidence="1">
    <location>
        <begin position="77"/>
        <end position="98"/>
    </location>
</feature>
<dbReference type="InterPro" id="IPR007354">
    <property type="entry name" value="CruF-like"/>
</dbReference>
<protein>
    <recommendedName>
        <fullName evidence="3">Carotenoid biosynthesis protein</fullName>
    </recommendedName>
</protein>
<feature type="transmembrane region" description="Helical" evidence="1">
    <location>
        <begin position="49"/>
        <end position="70"/>
    </location>
</feature>
<gene>
    <name evidence="2" type="ORF">S03H2_02790</name>
</gene>
<accession>X1E4E9</accession>
<keyword evidence="1" id="KW-0472">Membrane</keyword>
<name>X1E4E9_9ZZZZ</name>